<dbReference type="Proteomes" id="UP000253490">
    <property type="component" value="Unassembled WGS sequence"/>
</dbReference>
<keyword evidence="2" id="KW-1133">Transmembrane helix</keyword>
<evidence type="ECO:0000256" key="2">
    <source>
        <dbReference type="SAM" id="Phobius"/>
    </source>
</evidence>
<accession>A0A366I0Y6</accession>
<proteinExistence type="predicted"/>
<dbReference type="RefSeq" id="WP_113921547.1">
    <property type="nucleotide sequence ID" value="NZ_QNRX01000019.1"/>
</dbReference>
<name>A0A366I0Y6_9FIRM</name>
<keyword evidence="2" id="KW-0472">Membrane</keyword>
<keyword evidence="4" id="KW-1185">Reference proteome</keyword>
<organism evidence="3 4">
    <name type="scientific">Alkalibaculum bacchi</name>
    <dbReference type="NCBI Taxonomy" id="645887"/>
    <lineage>
        <taxon>Bacteria</taxon>
        <taxon>Bacillati</taxon>
        <taxon>Bacillota</taxon>
        <taxon>Clostridia</taxon>
        <taxon>Eubacteriales</taxon>
        <taxon>Eubacteriaceae</taxon>
        <taxon>Alkalibaculum</taxon>
    </lineage>
</organism>
<evidence type="ECO:0000313" key="3">
    <source>
        <dbReference type="EMBL" id="RBP59334.1"/>
    </source>
</evidence>
<protein>
    <submittedName>
        <fullName evidence="3">Uncharacterized protein</fullName>
    </submittedName>
</protein>
<feature type="region of interest" description="Disordered" evidence="1">
    <location>
        <begin position="65"/>
        <end position="86"/>
    </location>
</feature>
<feature type="transmembrane region" description="Helical" evidence="2">
    <location>
        <begin position="12"/>
        <end position="33"/>
    </location>
</feature>
<comment type="caution">
    <text evidence="3">The sequence shown here is derived from an EMBL/GenBank/DDBJ whole genome shotgun (WGS) entry which is preliminary data.</text>
</comment>
<keyword evidence="2" id="KW-0812">Transmembrane</keyword>
<gene>
    <name evidence="3" type="ORF">DES36_11959</name>
</gene>
<reference evidence="3 4" key="1">
    <citation type="submission" date="2018-06" db="EMBL/GenBank/DDBJ databases">
        <title>Genomic Encyclopedia of Type Strains, Phase IV (KMG-IV): sequencing the most valuable type-strain genomes for metagenomic binning, comparative biology and taxonomic classification.</title>
        <authorList>
            <person name="Goeker M."/>
        </authorList>
    </citation>
    <scope>NUCLEOTIDE SEQUENCE [LARGE SCALE GENOMIC DNA]</scope>
    <source>
        <strain evidence="3 4">DSM 22112</strain>
    </source>
</reference>
<evidence type="ECO:0000256" key="1">
    <source>
        <dbReference type="SAM" id="MobiDB-lite"/>
    </source>
</evidence>
<dbReference type="EMBL" id="QNRX01000019">
    <property type="protein sequence ID" value="RBP59334.1"/>
    <property type="molecule type" value="Genomic_DNA"/>
</dbReference>
<evidence type="ECO:0000313" key="4">
    <source>
        <dbReference type="Proteomes" id="UP000253490"/>
    </source>
</evidence>
<sequence>MKSYKSNKKITLIVTSFLVVSVVLNGVLFSHLIKQEDSIKRQQETINKEKEDTILSLQKEIKELKNKTDKSTSESEKGSSETELEKQQRYKNVANEFVNAYLNYDTNNLSERRKKILEISTEDLGNKVAPEVTDPGEALSSDPVFTSQVSDMKIYVAALGDGLNSGEILADVKYIVKGSEGETATRAFINLKLLSNANEKIQVIDFEYYPIN</sequence>
<dbReference type="AlphaFoldDB" id="A0A366I0Y6"/>